<accession>A0ABS8C2V1</accession>
<comment type="function">
    <text evidence="1">Required for efficient ubiquinone (coenzyme Q) biosynthesis. UbiK is probably an accessory factor of Ubi enzymes and facilitates ubiquinone biosynthesis by acting as an assembly factor, a targeting factor, or both.</text>
</comment>
<evidence type="ECO:0000313" key="3">
    <source>
        <dbReference type="Proteomes" id="UP000633814"/>
    </source>
</evidence>
<dbReference type="PANTHER" id="PTHR38040:SF1">
    <property type="entry name" value="UBIQUINONE BIOSYNTHESIS ACCESSORY FACTOR UBIK"/>
    <property type="match status" value="1"/>
</dbReference>
<protein>
    <recommendedName>
        <fullName evidence="1">Ubiquinone biosynthesis accessory factor UbiK</fullName>
    </recommendedName>
</protein>
<comment type="caution">
    <text evidence="2">The sequence shown here is derived from an EMBL/GenBank/DDBJ whole genome shotgun (WGS) entry which is preliminary data.</text>
</comment>
<dbReference type="EMBL" id="JAEINI020000003">
    <property type="protein sequence ID" value="MCB5226455.1"/>
    <property type="molecule type" value="Genomic_DNA"/>
</dbReference>
<keyword evidence="1" id="KW-0831">Ubiquinone biosynthesis</keyword>
<dbReference type="RefSeq" id="WP_226750547.1">
    <property type="nucleotide sequence ID" value="NZ_JAEINI020000003.1"/>
</dbReference>
<gene>
    <name evidence="1" type="primary">ubiK</name>
    <name evidence="2" type="ORF">JAO78_006465</name>
</gene>
<comment type="pathway">
    <text evidence="1">Cofactor biosynthesis; ubiquinone biosynthesis.</text>
</comment>
<evidence type="ECO:0000313" key="2">
    <source>
        <dbReference type="EMBL" id="MCB5226455.1"/>
    </source>
</evidence>
<comment type="similarity">
    <text evidence="1">Belongs to the UbiK family.</text>
</comment>
<evidence type="ECO:0000256" key="1">
    <source>
        <dbReference type="HAMAP-Rule" id="MF_02216"/>
    </source>
</evidence>
<keyword evidence="1" id="KW-0963">Cytoplasm</keyword>
<dbReference type="InterPro" id="IPR007475">
    <property type="entry name" value="UbiK"/>
</dbReference>
<dbReference type="Pfam" id="PF04380">
    <property type="entry name" value="BMFP"/>
    <property type="match status" value="1"/>
</dbReference>
<name>A0ABS8C2V1_9ALTE</name>
<reference evidence="2 3" key="1">
    <citation type="submission" date="2021-10" db="EMBL/GenBank/DDBJ databases">
        <title>Alishewanella koreense sp. nov. isolated from seawater of southwestern coast in South Korea and the proposal for the reclassification of Rheinheimera perlucida and Rheinheimera tuosuensis as Arsukibacterium perlucida and Arsukibacterium tuosuensis.</title>
        <authorList>
            <person name="Kim K.H."/>
            <person name="Ruan W."/>
            <person name="Kim K.R."/>
            <person name="Baek J.H."/>
            <person name="Jeon C.O."/>
        </authorList>
    </citation>
    <scope>NUCLEOTIDE SEQUENCE [LARGE SCALE GENOMIC DNA]</scope>
    <source>
        <strain evidence="2 3">16-MA</strain>
    </source>
</reference>
<dbReference type="Proteomes" id="UP000633814">
    <property type="component" value="Unassembled WGS sequence"/>
</dbReference>
<comment type="subcellular location">
    <subcellularLocation>
        <location evidence="1">Cytoplasm</location>
    </subcellularLocation>
</comment>
<sequence length="95" mass="10853">MLDPKKVEDIARQIGSIIPPQLKQFADELEGKVKQVLQAKLSELDFVSREEFDVQRQVLLRTREKVEAMEQQLAALLAEKTQDFSKNALPSSDQE</sequence>
<dbReference type="NCBIfam" id="NF047835">
    <property type="entry name" value="UbiqAccUbiK"/>
    <property type="match status" value="1"/>
</dbReference>
<dbReference type="HAMAP" id="MF_02216">
    <property type="entry name" value="UbiK"/>
    <property type="match status" value="1"/>
</dbReference>
<proteinExistence type="inferred from homology"/>
<keyword evidence="3" id="KW-1185">Reference proteome</keyword>
<organism evidence="2 3">
    <name type="scientific">Alishewanella maricola</name>
    <dbReference type="NCBI Taxonomy" id="2795740"/>
    <lineage>
        <taxon>Bacteria</taxon>
        <taxon>Pseudomonadati</taxon>
        <taxon>Pseudomonadota</taxon>
        <taxon>Gammaproteobacteria</taxon>
        <taxon>Alteromonadales</taxon>
        <taxon>Alteromonadaceae</taxon>
        <taxon>Alishewanella</taxon>
    </lineage>
</organism>
<dbReference type="PANTHER" id="PTHR38040">
    <property type="entry name" value="UBIQUINONE BIOSYNTHESIS ACCESSORY FACTOR UBIK"/>
    <property type="match status" value="1"/>
</dbReference>